<organism evidence="6 7">
    <name type="scientific">Sphingomonas kaistensis</name>
    <dbReference type="NCBI Taxonomy" id="298708"/>
    <lineage>
        <taxon>Bacteria</taxon>
        <taxon>Pseudomonadati</taxon>
        <taxon>Pseudomonadota</taxon>
        <taxon>Alphaproteobacteria</taxon>
        <taxon>Sphingomonadales</taxon>
        <taxon>Sphingomonadaceae</taxon>
        <taxon>Sphingomonas</taxon>
    </lineage>
</organism>
<evidence type="ECO:0000256" key="4">
    <source>
        <dbReference type="ARBA" id="ARBA00040194"/>
    </source>
</evidence>
<protein>
    <recommendedName>
        <fullName evidence="4">Putative HNH nuclease YajD</fullName>
    </recommendedName>
</protein>
<evidence type="ECO:0000256" key="1">
    <source>
        <dbReference type="ARBA" id="ARBA00022722"/>
    </source>
</evidence>
<comment type="caution">
    <text evidence="6">The sequence shown here is derived from an EMBL/GenBank/DDBJ whole genome shotgun (WGS) entry which is preliminary data.</text>
</comment>
<gene>
    <name evidence="6" type="ORF">GGQ97_002322</name>
</gene>
<evidence type="ECO:0000256" key="2">
    <source>
        <dbReference type="ARBA" id="ARBA00022801"/>
    </source>
</evidence>
<evidence type="ECO:0000313" key="6">
    <source>
        <dbReference type="EMBL" id="NJC06529.1"/>
    </source>
</evidence>
<name>A0A7X5Y7H2_9SPHN</name>
<dbReference type="EMBL" id="JAATJC010000001">
    <property type="protein sequence ID" value="NJC06529.1"/>
    <property type="molecule type" value="Genomic_DNA"/>
</dbReference>
<dbReference type="GO" id="GO:0003676">
    <property type="term" value="F:nucleic acid binding"/>
    <property type="evidence" value="ECO:0007669"/>
    <property type="project" value="InterPro"/>
</dbReference>
<evidence type="ECO:0000259" key="5">
    <source>
        <dbReference type="SMART" id="SM00507"/>
    </source>
</evidence>
<keyword evidence="7" id="KW-1185">Reference proteome</keyword>
<feature type="domain" description="HNH nuclease" evidence="5">
    <location>
        <begin position="49"/>
        <end position="106"/>
    </location>
</feature>
<dbReference type="GO" id="GO:0008270">
    <property type="term" value="F:zinc ion binding"/>
    <property type="evidence" value="ECO:0007669"/>
    <property type="project" value="InterPro"/>
</dbReference>
<dbReference type="InterPro" id="IPR003615">
    <property type="entry name" value="HNH_nuc"/>
</dbReference>
<dbReference type="SMART" id="SM00507">
    <property type="entry name" value="HNHc"/>
    <property type="match status" value="1"/>
</dbReference>
<dbReference type="AlphaFoldDB" id="A0A7X5Y7H2"/>
<dbReference type="Gene3D" id="1.10.30.50">
    <property type="match status" value="1"/>
</dbReference>
<evidence type="ECO:0000256" key="3">
    <source>
        <dbReference type="ARBA" id="ARBA00038412"/>
    </source>
</evidence>
<dbReference type="PANTHER" id="PTHR41286">
    <property type="entry name" value="HNH NUCLEASE YAJD-RELATED"/>
    <property type="match status" value="1"/>
</dbReference>
<dbReference type="GO" id="GO:0005829">
    <property type="term" value="C:cytosol"/>
    <property type="evidence" value="ECO:0007669"/>
    <property type="project" value="TreeGrafter"/>
</dbReference>
<sequence length="119" mass="13697">MRKLTNLKPRILPSPGRLTYLQGAADSGELGMKTKRADKARYNTSRWRKLRWSILLRDRFTCQMCGRVEVVTSLLVADHKQPHRGSERLFWDENNLQTLCKSPCHDKHKQAQEASGYGG</sequence>
<evidence type="ECO:0000313" key="7">
    <source>
        <dbReference type="Proteomes" id="UP000558192"/>
    </source>
</evidence>
<dbReference type="CDD" id="cd00085">
    <property type="entry name" value="HNHc"/>
    <property type="match status" value="1"/>
</dbReference>
<dbReference type="Pfam" id="PF01844">
    <property type="entry name" value="HNH"/>
    <property type="match status" value="1"/>
</dbReference>
<dbReference type="GO" id="GO:0004519">
    <property type="term" value="F:endonuclease activity"/>
    <property type="evidence" value="ECO:0007669"/>
    <property type="project" value="UniProtKB-KW"/>
</dbReference>
<reference evidence="6 7" key="1">
    <citation type="submission" date="2020-03" db="EMBL/GenBank/DDBJ databases">
        <title>Genomic Encyclopedia of Type Strains, Phase IV (KMG-IV): sequencing the most valuable type-strain genomes for metagenomic binning, comparative biology and taxonomic classification.</title>
        <authorList>
            <person name="Goeker M."/>
        </authorList>
    </citation>
    <scope>NUCLEOTIDE SEQUENCE [LARGE SCALE GENOMIC DNA]</scope>
    <source>
        <strain evidence="6 7">DSM 16846</strain>
    </source>
</reference>
<dbReference type="GO" id="GO:0016787">
    <property type="term" value="F:hydrolase activity"/>
    <property type="evidence" value="ECO:0007669"/>
    <property type="project" value="UniProtKB-KW"/>
</dbReference>
<dbReference type="InterPro" id="IPR002711">
    <property type="entry name" value="HNH"/>
</dbReference>
<accession>A0A7X5Y7H2</accession>
<keyword evidence="2" id="KW-0378">Hydrolase</keyword>
<comment type="similarity">
    <text evidence="3">Belongs to the HNH nuclease family.</text>
</comment>
<dbReference type="RefSeq" id="WP_245197951.1">
    <property type="nucleotide sequence ID" value="NZ_JAATJC010000001.1"/>
</dbReference>
<dbReference type="Proteomes" id="UP000558192">
    <property type="component" value="Unassembled WGS sequence"/>
</dbReference>
<proteinExistence type="inferred from homology"/>
<keyword evidence="6" id="KW-0255">Endonuclease</keyword>
<keyword evidence="1" id="KW-0540">Nuclease</keyword>
<dbReference type="PANTHER" id="PTHR41286:SF1">
    <property type="entry name" value="HNH NUCLEASE YAJD-RELATED"/>
    <property type="match status" value="1"/>
</dbReference>